<evidence type="ECO:0000256" key="2">
    <source>
        <dbReference type="SAM" id="MobiDB-lite"/>
    </source>
</evidence>
<evidence type="ECO:0000313" key="3">
    <source>
        <dbReference type="EMBL" id="KDB26015.1"/>
    </source>
</evidence>
<proteinExistence type="predicted"/>
<dbReference type="Proteomes" id="UP000024533">
    <property type="component" value="Unassembled WGS sequence"/>
</dbReference>
<evidence type="ECO:0000313" key="4">
    <source>
        <dbReference type="Proteomes" id="UP000024533"/>
    </source>
</evidence>
<reference evidence="3 4" key="1">
    <citation type="submission" date="2014-02" db="EMBL/GenBank/DDBJ databases">
        <title>The Genome Sequence of Trichophyton interdigitale MR816.</title>
        <authorList>
            <consortium name="The Broad Institute Genomics Platform"/>
            <person name="Cuomo C.A."/>
            <person name="White T.C."/>
            <person name="Graser Y."/>
            <person name="Martinez-Rossi N."/>
            <person name="Heitman J."/>
            <person name="Young S.K."/>
            <person name="Zeng Q."/>
            <person name="Gargeya S."/>
            <person name="Abouelleil A."/>
            <person name="Alvarado L."/>
            <person name="Chapman S.B."/>
            <person name="Gainer-Dewar J."/>
            <person name="Goldberg J."/>
            <person name="Griggs A."/>
            <person name="Gujja S."/>
            <person name="Hansen M."/>
            <person name="Howarth C."/>
            <person name="Imamovic A."/>
            <person name="Larimer J."/>
            <person name="Martinez D."/>
            <person name="Murphy C."/>
            <person name="Pearson M.D."/>
            <person name="Persinoti G."/>
            <person name="Poon T."/>
            <person name="Priest M."/>
            <person name="Roberts A.D."/>
            <person name="Saif S."/>
            <person name="Shea T.D."/>
            <person name="Sykes S.N."/>
            <person name="Wortman J."/>
            <person name="Nusbaum C."/>
            <person name="Birren B."/>
        </authorList>
    </citation>
    <scope>NUCLEOTIDE SEQUENCE [LARGE SCALE GENOMIC DNA]</scope>
    <source>
        <strain evidence="3 4">MR816</strain>
    </source>
</reference>
<evidence type="ECO:0000256" key="1">
    <source>
        <dbReference type="SAM" id="Coils"/>
    </source>
</evidence>
<feature type="region of interest" description="Disordered" evidence="2">
    <location>
        <begin position="166"/>
        <end position="193"/>
    </location>
</feature>
<dbReference type="STRING" id="1215338.A0A059JDS6"/>
<dbReference type="AlphaFoldDB" id="A0A059JDS6"/>
<dbReference type="PANTHER" id="PTHR42032">
    <property type="entry name" value="YALI0E30679P"/>
    <property type="match status" value="1"/>
</dbReference>
<dbReference type="OMA" id="RLPWEWY"/>
<protein>
    <submittedName>
        <fullName evidence="3">Uncharacterized protein</fullName>
    </submittedName>
</protein>
<dbReference type="OrthoDB" id="5422510at2759"/>
<feature type="region of interest" description="Disordered" evidence="2">
    <location>
        <begin position="1"/>
        <end position="69"/>
    </location>
</feature>
<name>A0A059JDS6_TRIIM</name>
<sequence length="454" mass="50986">MVALSTERDQEPSSSLATSRVKPLATEQLRHRQNAPARSNLDDFVPSTSPPGNLRRNSTFSDTVTETRRSIKSSTDDLFFPRASNSMGRTSPDDTDSHWHSSPLVLALLPGLGGLLFHNGAAVFTDVALLSISAVFLNWSVRLPWEWYFAAQERVQLADATDGEYLDDSDTENCVPHDKPANGENSHSSPPRKTSAIAYQNAKSELHIHELSALASCFLFPVLAAYLLHSIRFKLSRPSEGLVSNYSLTLFLLAAEIRPVSHLLKMVQARTLYLQRVVECSQSKSLSDKVPESDAIVELSKRLDELESRFSTARLDLNSVEESQSKLQPPRDLVEEVRKAMKSDIYTLDKLVRSQEKRYTAISTKLDTHIRMMNSYMVELNPLITSRKQGRSELHRGPKYSLKSIIRTVLSFATSPLWIIWSMVKLPIHSLAWIYHGQKTSQGRVSKRRRGAAV</sequence>
<gene>
    <name evidence="3" type="ORF">H109_02208</name>
</gene>
<comment type="caution">
    <text evidence="3">The sequence shown here is derived from an EMBL/GenBank/DDBJ whole genome shotgun (WGS) entry which is preliminary data.</text>
</comment>
<dbReference type="EMBL" id="AOKY01000164">
    <property type="protein sequence ID" value="KDB26015.1"/>
    <property type="molecule type" value="Genomic_DNA"/>
</dbReference>
<keyword evidence="1" id="KW-0175">Coiled coil</keyword>
<feature type="compositionally biased region" description="Polar residues" evidence="2">
    <location>
        <begin position="46"/>
        <end position="64"/>
    </location>
</feature>
<feature type="coiled-coil region" evidence="1">
    <location>
        <begin position="296"/>
        <end position="323"/>
    </location>
</feature>
<dbReference type="HOGENOM" id="CLU_025640_2_0_1"/>
<keyword evidence="4" id="KW-1185">Reference proteome</keyword>
<organism evidence="3 4">
    <name type="scientific">Trichophyton interdigitale (strain MR816)</name>
    <dbReference type="NCBI Taxonomy" id="1215338"/>
    <lineage>
        <taxon>Eukaryota</taxon>
        <taxon>Fungi</taxon>
        <taxon>Dikarya</taxon>
        <taxon>Ascomycota</taxon>
        <taxon>Pezizomycotina</taxon>
        <taxon>Eurotiomycetes</taxon>
        <taxon>Eurotiomycetidae</taxon>
        <taxon>Onygenales</taxon>
        <taxon>Arthrodermataceae</taxon>
        <taxon>Trichophyton</taxon>
    </lineage>
</organism>
<feature type="compositionally biased region" description="Polar residues" evidence="2">
    <location>
        <begin position="183"/>
        <end position="193"/>
    </location>
</feature>
<dbReference type="PANTHER" id="PTHR42032:SF1">
    <property type="entry name" value="YALI0E30679P"/>
    <property type="match status" value="1"/>
</dbReference>
<feature type="compositionally biased region" description="Basic and acidic residues" evidence="2">
    <location>
        <begin position="1"/>
        <end position="11"/>
    </location>
</feature>
<accession>A0A059JDS6</accession>